<accession>A0AAJ0CUE9</accession>
<keyword evidence="2" id="KW-0812">Transmembrane</keyword>
<feature type="transmembrane region" description="Helical" evidence="2">
    <location>
        <begin position="121"/>
        <end position="144"/>
    </location>
</feature>
<reference evidence="3" key="1">
    <citation type="submission" date="2023-06" db="EMBL/GenBank/DDBJ databases">
        <title>Conoideocrella luteorostrata (Hypocreales: Clavicipitaceae), a potential biocontrol fungus for elongate hemlock scale in United States Christmas tree production areas.</title>
        <authorList>
            <person name="Barrett H."/>
            <person name="Lovett B."/>
            <person name="Macias A.M."/>
            <person name="Stajich J.E."/>
            <person name="Kasson M.T."/>
        </authorList>
    </citation>
    <scope>NUCLEOTIDE SEQUENCE</scope>
    <source>
        <strain evidence="3">ARSEF 14590</strain>
    </source>
</reference>
<evidence type="ECO:0000313" key="3">
    <source>
        <dbReference type="EMBL" id="KAK2600218.1"/>
    </source>
</evidence>
<feature type="region of interest" description="Disordered" evidence="1">
    <location>
        <begin position="1"/>
        <end position="38"/>
    </location>
</feature>
<gene>
    <name evidence="3" type="ORF">QQS21_005014</name>
</gene>
<evidence type="ECO:0000256" key="1">
    <source>
        <dbReference type="SAM" id="MobiDB-lite"/>
    </source>
</evidence>
<keyword evidence="2" id="KW-0472">Membrane</keyword>
<dbReference type="AlphaFoldDB" id="A0AAJ0CUE9"/>
<keyword evidence="4" id="KW-1185">Reference proteome</keyword>
<organism evidence="3 4">
    <name type="scientific">Conoideocrella luteorostrata</name>
    <dbReference type="NCBI Taxonomy" id="1105319"/>
    <lineage>
        <taxon>Eukaryota</taxon>
        <taxon>Fungi</taxon>
        <taxon>Dikarya</taxon>
        <taxon>Ascomycota</taxon>
        <taxon>Pezizomycotina</taxon>
        <taxon>Sordariomycetes</taxon>
        <taxon>Hypocreomycetidae</taxon>
        <taxon>Hypocreales</taxon>
        <taxon>Clavicipitaceae</taxon>
        <taxon>Conoideocrella</taxon>
    </lineage>
</organism>
<feature type="transmembrane region" description="Helical" evidence="2">
    <location>
        <begin position="579"/>
        <end position="603"/>
    </location>
</feature>
<feature type="transmembrane region" description="Helical" evidence="2">
    <location>
        <begin position="165"/>
        <end position="190"/>
    </location>
</feature>
<proteinExistence type="predicted"/>
<feature type="compositionally biased region" description="Polar residues" evidence="1">
    <location>
        <begin position="25"/>
        <end position="35"/>
    </location>
</feature>
<comment type="caution">
    <text evidence="3">The sequence shown here is derived from an EMBL/GenBank/DDBJ whole genome shotgun (WGS) entry which is preliminary data.</text>
</comment>
<dbReference type="Proteomes" id="UP001251528">
    <property type="component" value="Unassembled WGS sequence"/>
</dbReference>
<evidence type="ECO:0000313" key="4">
    <source>
        <dbReference type="Proteomes" id="UP001251528"/>
    </source>
</evidence>
<protein>
    <submittedName>
        <fullName evidence="3">Uncharacterized protein</fullName>
    </submittedName>
</protein>
<keyword evidence="2" id="KW-1133">Transmembrane helix</keyword>
<sequence length="654" mass="70951">MAEKAGTEFGITHTSRDEPTDTDSSHQGLEAQNSRKVADGTIIPDTTVSIIDLGSQSIDKKLLPLGGPLEEIVGGVSDTKSTSTKSPCREHVHSVTSFQSSASLSKPDTTPSKFHMLRLELATIVSCLGLLSVVITYVQATYAAERSSQQGLQLSSLMKTEASRILTIIRTSQGILSLLITIAINSAFAFFQWDGMARPQGLPYLTLLSMAPSTNVWGLCGIIKSGAPSVSTKAWATLSATSPCMGLWSSVILVPQDNTSSVTVYDTALAYPVTAGIGRFNGSYVQPFRALLRSLRPGYAYETIPYDYLASSYTLVLNPLVSTVTNPRRCVAQPCMSYLLSGGLTTVIPWVPRQYAEHSLVRVKHAPSIQADFSGPIVDDLAFIDSDCDIFGQDGVAIGIRLCLKINPLDPSALMAGIFVCPKGIAGGACSRGKPSPNMTTEVSFYSLQTSFVSSRLNYTIVSIDDSTVATPIHDLDLPAYRDALRWLLNYTDANLPPPSSIAESFWSSQKLLTDPSTWGILTQNFQSILVFPFWLFNANNWGNTQVEENATISTLPSEFYTEASLVEPYVKLRVDPSMFAIFLAAQIAALVFVSGVVVWAWLRKGPLRKSSSFPMFDIVFRAEVQGDDIQRCSTNVDDHIIIDGLKDKKIAAA</sequence>
<dbReference type="EMBL" id="JASWJB010000079">
    <property type="protein sequence ID" value="KAK2600218.1"/>
    <property type="molecule type" value="Genomic_DNA"/>
</dbReference>
<evidence type="ECO:0000256" key="2">
    <source>
        <dbReference type="SAM" id="Phobius"/>
    </source>
</evidence>
<name>A0AAJ0CUE9_9HYPO</name>